<evidence type="ECO:0000313" key="7">
    <source>
        <dbReference type="Proteomes" id="UP000027361"/>
    </source>
</evidence>
<proteinExistence type="inferred from homology"/>
<feature type="repeat" description="HEAT" evidence="3">
    <location>
        <begin position="1522"/>
        <end position="1560"/>
    </location>
</feature>
<dbReference type="InterPro" id="IPR011989">
    <property type="entry name" value="ARM-like"/>
</dbReference>
<dbReference type="PROSITE" id="PS50077">
    <property type="entry name" value="HEAT_REPEAT"/>
    <property type="match status" value="3"/>
</dbReference>
<dbReference type="Pfam" id="PF24987">
    <property type="entry name" value="HEAT_EF3_N"/>
    <property type="match status" value="2"/>
</dbReference>
<feature type="region of interest" description="Disordered" evidence="4">
    <location>
        <begin position="2538"/>
        <end position="2562"/>
    </location>
</feature>
<dbReference type="OrthoDB" id="5148094at2759"/>
<dbReference type="SUPFAM" id="SSF48371">
    <property type="entry name" value="ARM repeat"/>
    <property type="match status" value="3"/>
</dbReference>
<comment type="similarity">
    <text evidence="1">Belongs to the GCN1 family.</text>
</comment>
<feature type="compositionally biased region" description="Gly residues" evidence="4">
    <location>
        <begin position="15"/>
        <end position="26"/>
    </location>
</feature>
<evidence type="ECO:0000259" key="5">
    <source>
        <dbReference type="SMART" id="SM01349"/>
    </source>
</evidence>
<dbReference type="STRING" id="1037660.A0A066W7K4"/>
<comment type="caution">
    <text evidence="6">The sequence shown here is derived from an EMBL/GenBank/DDBJ whole genome shotgun (WGS) entry which is preliminary data.</text>
</comment>
<dbReference type="Pfam" id="PF24993">
    <property type="entry name" value="GNC1_N"/>
    <property type="match status" value="1"/>
</dbReference>
<dbReference type="PANTHER" id="PTHR23346">
    <property type="entry name" value="TRANSLATIONAL ACTIVATOR GCN1-RELATED"/>
    <property type="match status" value="1"/>
</dbReference>
<dbReference type="SMART" id="SM01349">
    <property type="entry name" value="TOG"/>
    <property type="match status" value="1"/>
</dbReference>
<feature type="repeat" description="HEAT" evidence="3">
    <location>
        <begin position="1996"/>
        <end position="2034"/>
    </location>
</feature>
<dbReference type="Gene3D" id="1.25.10.10">
    <property type="entry name" value="Leucine-rich Repeat Variant"/>
    <property type="match status" value="7"/>
</dbReference>
<evidence type="ECO:0000256" key="2">
    <source>
        <dbReference type="ARBA" id="ARBA00022737"/>
    </source>
</evidence>
<dbReference type="PANTHER" id="PTHR23346:SF7">
    <property type="entry name" value="STALLED RIBOSOME SENSOR GCN1"/>
    <property type="match status" value="1"/>
</dbReference>
<feature type="compositionally biased region" description="Acidic residues" evidence="4">
    <location>
        <begin position="1837"/>
        <end position="1851"/>
    </location>
</feature>
<dbReference type="FunCoup" id="A0A066W7K4">
    <property type="interactions" value="735"/>
</dbReference>
<dbReference type="Proteomes" id="UP000027361">
    <property type="component" value="Unassembled WGS sequence"/>
</dbReference>
<dbReference type="InParanoid" id="A0A066W7K4"/>
<evidence type="ECO:0000256" key="3">
    <source>
        <dbReference type="PROSITE-ProRule" id="PRU00103"/>
    </source>
</evidence>
<feature type="region of interest" description="Disordered" evidence="4">
    <location>
        <begin position="11"/>
        <end position="51"/>
    </location>
</feature>
<organism evidence="6 7">
    <name type="scientific">Tilletiaria anomala (strain ATCC 24038 / CBS 436.72 / UBC 951)</name>
    <dbReference type="NCBI Taxonomy" id="1037660"/>
    <lineage>
        <taxon>Eukaryota</taxon>
        <taxon>Fungi</taxon>
        <taxon>Dikarya</taxon>
        <taxon>Basidiomycota</taxon>
        <taxon>Ustilaginomycotina</taxon>
        <taxon>Exobasidiomycetes</taxon>
        <taxon>Georgefischeriales</taxon>
        <taxon>Tilletiariaceae</taxon>
        <taxon>Tilletiaria</taxon>
    </lineage>
</organism>
<dbReference type="RefSeq" id="XP_013244441.1">
    <property type="nucleotide sequence ID" value="XM_013388987.1"/>
</dbReference>
<dbReference type="InterPro" id="IPR056809">
    <property type="entry name" value="HEAT_GCN1_fung"/>
</dbReference>
<gene>
    <name evidence="6" type="ORF">K437DRAFT_222124</name>
</gene>
<dbReference type="GO" id="GO:0005829">
    <property type="term" value="C:cytosol"/>
    <property type="evidence" value="ECO:0007669"/>
    <property type="project" value="TreeGrafter"/>
</dbReference>
<dbReference type="EMBL" id="JMSN01000020">
    <property type="protein sequence ID" value="KDN49927.1"/>
    <property type="molecule type" value="Genomic_DNA"/>
</dbReference>
<dbReference type="InterPro" id="IPR057546">
    <property type="entry name" value="HEAT_GCN1"/>
</dbReference>
<accession>A0A066W7K4</accession>
<dbReference type="GeneID" id="25262366"/>
<dbReference type="Pfam" id="PF24984">
    <property type="entry name" value="HEAT_EF3_GNC1"/>
    <property type="match status" value="1"/>
</dbReference>
<dbReference type="InterPro" id="IPR016024">
    <property type="entry name" value="ARM-type_fold"/>
</dbReference>
<sequence>MLLHVLLVGRAPAGPGTGPPSGAGGAKGKKRTVRKVNAADASAHHDAAGKDSKEEQVALAVVATPLDQVQQDAAKEVLWLLARAFDSVVGDEKGRETIRKGVLVDLRRCMRACHTHIPFLLDLLMAPTASSGVSATASAQLALPLIGLILDVCLRLRVGSEQAKGAPDGVGRSYVRACKPRVLQCYIAHVVASKAAVPRHVAEHALHDFFRVVISPAELAGDGSVRATLDKMLLRSPEISLPVASAVFGAVKVRDAEADAEADRKAFGGHLTSMTSGLSSALRSTNAATRDKAVALLDVLLPKVDVQTALPLFVKELTAALKSGKVASSDARGAVFDVLARVPASSSSPSTSALIIDGVGASLDKEQQETAFKSGVVALCTHTAAAFLDADQFDPVKHVPALLAKMLAHAKAPLRNAAYDAFGSLVLRTRAAPSGAWKAFVEALLPTFDGSLKNAYQGAKAPAGPLEGYVVIAMLKGKARMWDSAAVDTFVQKNETLAHLITTDIVSTNSAAAGKASFLLNDKVVRKVVSEAELFWLLHALGSLFASEADLQAINKSEDIKKAIARVLLHCAMSKHVVIKRFLPDWVRELCAHTDSFQLGASILHAAGVESLRLDQQASQTAASVHSGGAAASADGGEDPAESCKKPALASVSARIKPLLKTLCELPDVRKIPADARAEALVKLFVLTHHPRLGSRADLQSMASRLQLNLTELIEKHFVRLFTDVHAAMQTDLLTNAAYATISTLVALAPEVALAEIVSDLERQLDVTQFACISAQDLHIWRTPPGELFVDVLAQKNHANGGAGAAGTGSGANSRDSKVDKWEAELRQSLEQKKKAAKRFSKEEQALIDTQLTKESETRNKVENVRSILLRSLHTLQALMDGRTEETESYILGLVKQSIALARLPQVHQLAPLLPFEMLSAINTVVSTRLGPIASVLPAALLRSVDENIVPESFRIEAYSDVILRILYRLRFVSEQAALGLGTVSVLAPLITNIIHAGGLGVDTDDCDAVMEQVQLSLDFIVFHTEPCEDARYPRSDFVDALLHIVAKHTQLAQDAVSALRSMGEAMRMSALPFEIEKLLHHCLADEVYVRTGCLQALQSLDLLDLGFPRELWVACHDSDEENRRLALRAWSENELELPEHYHMHLITLLEHFNDFPRIATPSAIAGAADIHPESVSALITSLMALYEERNKLLLPEYDQFGMVVEGTQNREDPWKIRVAIAATFVELAQYFSSADILPFFQFLIEKEALGDRSEPARLRILDAATAVIDDHGKDQLDVLIKTLENFFEKNSRSSDGVTEAVVILLGRLARHLAPEDPRLAIAIKRLLEALHTPSELVQSAVSDCLPPLIRAIPESTPQLVDRLMDDLVAGSKYAHRRGAAYGLAGAIKGRGIASISEFKIMERLEDAARDKDQVTARQGAMFAYETLTASLKILFEPYILSILPHLLVCFGDPKEDVREATQDAARVIMQSISGHCVKLILPTLLAGLDDKQWRSKKGAIELLGAMAYCAPRQLSVSLPTVIPPLSGVLSDSHNQVKTAANKSLKQFGEVIDNPEIKKLTPKLLQALINPNDNIPKALNALLNTSFVHYIDSASLALVMPIIERGLKERGASLQRDAARIVGNLAGLTDSRDFTPYLRSLVPLVRVVLVSPVPDARAVAAKALGTLVERLGEVHFVDLIPSLLQVLRSDATGVDRQGSAQGLAEILAGLGTERMEGLLPEIINSATNAKAYVRAGYISLLIYLPATFGHRFAPHLGRIIPPILGGIADQTESVRDASMRAGRMIIANYSTKAVDLLLPELERGLFDEAWRIRMSSIQLVADLLFRISGISGKNEMAEEEGDEGENEDEDAPLPTSSVQKALGEALGDERRDRVLSAIYIIRQDPNIPVRQAAIHTWKALVLNTPRTAREVLPTMLDILIHLLSAPGAEQRELAGRTLGELVRKLGERILRDTMPILRNRGVTGEDARTRSGVCLAVTEILQSATKAQLEDHEDSIIALIRHALVDESAVVRRAAAQAFDASQEYIGTKAIDDTIPTLLEAMSDPDNPGSETALAALREVMRARADVVFPVLVPTLTVQPISAFNARALAGLVAVAGRALNQVLQTILTSLAIALEQRPDDETRQELEQAVSANLTSVTDPEGLHLLMMLLLGWAGNNTSAQRRALGCRFFEIFTNVKKSSIELSDYLVDWIRRLVALMEDPVDEVIDAARAAVEALFKSISKEDLESYVTPLRHAVEGVGALGQEIAGFCRPKGIGAFVPVFLAGLLNGTAEQREQGAYGLADLVDRTSAEAVKPFVVQMVGPLIRACGDRHAPAIKIAIFTALNTMLQRVPQHCRPFYPQLQRSFQKGVVDPISSNVRLHAGNGLGTLMEHQPRVEPVIVELLQNINAGINPGGAAVRPDASASTSANVESNAIAESAALALVKVFDQAPGKNVTTKSLEQALEVVQEAFGHAKDSLKPTVADVFAAVCVRDSALVKPILETQVLAPNPVDPQLASHCVRALLERAPAEFHAMEMHRAVLKAVLTWIGEAPAVARPARESRDMMRQKEPWRSDSFVQEHL</sequence>
<dbReference type="GO" id="GO:0006417">
    <property type="term" value="P:regulation of translation"/>
    <property type="evidence" value="ECO:0007669"/>
    <property type="project" value="TreeGrafter"/>
</dbReference>
<dbReference type="GO" id="GO:0019887">
    <property type="term" value="F:protein kinase regulator activity"/>
    <property type="evidence" value="ECO:0007669"/>
    <property type="project" value="TreeGrafter"/>
</dbReference>
<dbReference type="HOGENOM" id="CLU_000504_2_0_1"/>
<reference evidence="6 7" key="1">
    <citation type="submission" date="2014-05" db="EMBL/GenBank/DDBJ databases">
        <title>Draft genome sequence of a rare smut relative, Tilletiaria anomala UBC 951.</title>
        <authorList>
            <consortium name="DOE Joint Genome Institute"/>
            <person name="Toome M."/>
            <person name="Kuo A."/>
            <person name="Henrissat B."/>
            <person name="Lipzen A."/>
            <person name="Tritt A."/>
            <person name="Yoshinaga Y."/>
            <person name="Zane M."/>
            <person name="Barry K."/>
            <person name="Grigoriev I.V."/>
            <person name="Spatafora J.W."/>
            <person name="Aimea M.C."/>
        </authorList>
    </citation>
    <scope>NUCLEOTIDE SEQUENCE [LARGE SCALE GENOMIC DNA]</scope>
    <source>
        <strain evidence="6 7">UBC 951</strain>
    </source>
</reference>
<dbReference type="Pfam" id="PF12074">
    <property type="entry name" value="Gcn1_N"/>
    <property type="match status" value="1"/>
</dbReference>
<keyword evidence="2" id="KW-0677">Repeat</keyword>
<feature type="region of interest" description="Disordered" evidence="4">
    <location>
        <begin position="1835"/>
        <end position="1854"/>
    </location>
</feature>
<feature type="domain" description="TOG" evidence="5">
    <location>
        <begin position="1348"/>
        <end position="1581"/>
    </location>
</feature>
<dbReference type="InterPro" id="IPR056810">
    <property type="entry name" value="GNC1-like_N"/>
</dbReference>
<dbReference type="InterPro" id="IPR021133">
    <property type="entry name" value="HEAT_type_2"/>
</dbReference>
<protein>
    <submittedName>
        <fullName evidence="6">ARM repeat-containing protein</fullName>
    </submittedName>
</protein>
<dbReference type="Pfam" id="PF24916">
    <property type="entry name" value="HEAT_GCN1_fung"/>
    <property type="match status" value="1"/>
</dbReference>
<evidence type="ECO:0000256" key="1">
    <source>
        <dbReference type="ARBA" id="ARBA00007366"/>
    </source>
</evidence>
<dbReference type="GO" id="GO:0034198">
    <property type="term" value="P:cellular response to amino acid starvation"/>
    <property type="evidence" value="ECO:0007669"/>
    <property type="project" value="TreeGrafter"/>
</dbReference>
<name>A0A066W7K4_TILAU</name>
<keyword evidence="7" id="KW-1185">Reference proteome</keyword>
<feature type="repeat" description="HEAT" evidence="3">
    <location>
        <begin position="1641"/>
        <end position="1679"/>
    </location>
</feature>
<dbReference type="InterPro" id="IPR034085">
    <property type="entry name" value="TOG"/>
</dbReference>
<evidence type="ECO:0000256" key="4">
    <source>
        <dbReference type="SAM" id="MobiDB-lite"/>
    </source>
</evidence>
<evidence type="ECO:0000313" key="6">
    <source>
        <dbReference type="EMBL" id="KDN49927.1"/>
    </source>
</evidence>
<dbReference type="OMA" id="KYATQRG"/>
<feature type="compositionally biased region" description="Basic and acidic residues" evidence="4">
    <location>
        <begin position="42"/>
        <end position="51"/>
    </location>
</feature>
<dbReference type="InterPro" id="IPR022716">
    <property type="entry name" value="Gcn1_N"/>
</dbReference>
<dbReference type="Pfam" id="PF23271">
    <property type="entry name" value="HEAT_GCN1"/>
    <property type="match status" value="1"/>
</dbReference>